<evidence type="ECO:0008006" key="11">
    <source>
        <dbReference type="Google" id="ProtNLM"/>
    </source>
</evidence>
<keyword evidence="4 6" id="KW-1133">Transmembrane helix</keyword>
<protein>
    <recommendedName>
        <fullName evidence="11">Flippase</fullName>
    </recommendedName>
</protein>
<evidence type="ECO:0000313" key="9">
    <source>
        <dbReference type="Proteomes" id="UP000234951"/>
    </source>
</evidence>
<dbReference type="RefSeq" id="WP_101576439.1">
    <property type="nucleotide sequence ID" value="NZ_PGVA01000014.1"/>
</dbReference>
<feature type="transmembrane region" description="Helical" evidence="6">
    <location>
        <begin position="275"/>
        <end position="293"/>
    </location>
</feature>
<comment type="subcellular location">
    <subcellularLocation>
        <location evidence="1">Cell membrane</location>
        <topology evidence="1">Multi-pass membrane protein</topology>
    </subcellularLocation>
</comment>
<proteinExistence type="predicted"/>
<evidence type="ECO:0000313" key="10">
    <source>
        <dbReference type="Proteomes" id="UP000235114"/>
    </source>
</evidence>
<feature type="transmembrane region" description="Helical" evidence="6">
    <location>
        <begin position="90"/>
        <end position="113"/>
    </location>
</feature>
<feature type="transmembrane region" description="Helical" evidence="6">
    <location>
        <begin position="464"/>
        <end position="486"/>
    </location>
</feature>
<feature type="transmembrane region" description="Helical" evidence="6">
    <location>
        <begin position="401"/>
        <end position="424"/>
    </location>
</feature>
<dbReference type="AlphaFoldDB" id="A0A2N5GNF6"/>
<feature type="transmembrane region" description="Helical" evidence="6">
    <location>
        <begin position="180"/>
        <end position="197"/>
    </location>
</feature>
<dbReference type="PANTHER" id="PTHR30250">
    <property type="entry name" value="PST FAMILY PREDICTED COLANIC ACID TRANSPORTER"/>
    <property type="match status" value="1"/>
</dbReference>
<dbReference type="PANTHER" id="PTHR30250:SF26">
    <property type="entry name" value="PSMA PROTEIN"/>
    <property type="match status" value="1"/>
</dbReference>
<keyword evidence="2" id="KW-1003">Cell membrane</keyword>
<evidence type="ECO:0000256" key="2">
    <source>
        <dbReference type="ARBA" id="ARBA00022475"/>
    </source>
</evidence>
<feature type="transmembrane region" description="Helical" evidence="6">
    <location>
        <begin position="240"/>
        <end position="263"/>
    </location>
</feature>
<reference evidence="8 10" key="2">
    <citation type="submission" date="2017-12" db="EMBL/GenBank/DDBJ databases">
        <title>Comparative Functional Genomics of Dry Heat Resistant strains isolated from the Viking Spacecraft.</title>
        <authorList>
            <person name="Seuylemezian A."/>
            <person name="Cooper K."/>
            <person name="Vaishampayan P."/>
        </authorList>
    </citation>
    <scope>NUCLEOTIDE SEQUENCE [LARGE SCALE GENOMIC DNA]</scope>
    <source>
        <strain evidence="8 10">ATCC 29669</strain>
    </source>
</reference>
<feature type="transmembrane region" description="Helical" evidence="6">
    <location>
        <begin position="436"/>
        <end position="458"/>
    </location>
</feature>
<dbReference type="Proteomes" id="UP000234951">
    <property type="component" value="Unassembled WGS sequence"/>
</dbReference>
<dbReference type="InterPro" id="IPR050833">
    <property type="entry name" value="Poly_Biosynth_Transport"/>
</dbReference>
<comment type="caution">
    <text evidence="7">The sequence shown here is derived from an EMBL/GenBank/DDBJ whole genome shotgun (WGS) entry which is preliminary data.</text>
</comment>
<evidence type="ECO:0000313" key="8">
    <source>
        <dbReference type="EMBL" id="PLR96324.1"/>
    </source>
</evidence>
<keyword evidence="5 6" id="KW-0472">Membrane</keyword>
<feature type="transmembrane region" description="Helical" evidence="6">
    <location>
        <begin position="305"/>
        <end position="324"/>
    </location>
</feature>
<feature type="transmembrane region" description="Helical" evidence="6">
    <location>
        <begin position="152"/>
        <end position="174"/>
    </location>
</feature>
<evidence type="ECO:0000256" key="5">
    <source>
        <dbReference type="ARBA" id="ARBA00023136"/>
    </source>
</evidence>
<feature type="transmembrane region" description="Helical" evidence="6">
    <location>
        <begin position="46"/>
        <end position="69"/>
    </location>
</feature>
<keyword evidence="10" id="KW-1185">Reference proteome</keyword>
<sequence length="515" mass="58264">MRIKHSIKNISISIFSQMVIVILGFISRKVFLDSLGVDYLGVNGLLTNVLSMIALVEGGIGISIVYNLYKPLAENDREKIIALVQLYRKAYAVLAIIVLFISLALYPFLGYLMKDGGSISNITIIYLLFVVKNVIAFLNAHKWSLINADQKGYILVKMDLIFQVLTTIGKIMILLSTQNYILYLVIELIIFAIQNVINGEIVNKRYSHIKTKVKYPVDKVTKENLITNVKAMFLHNIGGYLVFGTDNILIASFISVATVGLYSNYTMIIHQLSSLVNPIIDGIGASVGNLIATESSDKNYSIFKIAYFVNFWIYSFSVIFLYNLLEPFISWWLGEEYLLDKLTFILLLINFYLTGMRTAIATFKNKAGLFVQDKFAPLIEGFINLISSLILMNYFGLAGVFMGTAISTIATVVWTQPFIVYKNVFKRSVRQYFSKYGLYVFLTIMTCFVTTEICSAFRSSDSFVSLILKGTICLIIPNIIYVTVFFKTEEFQYLLNIVKADLFKLRKNKQTIKGA</sequence>
<feature type="transmembrane region" description="Helical" evidence="6">
    <location>
        <begin position="7"/>
        <end position="26"/>
    </location>
</feature>
<dbReference type="EMBL" id="PGVA01000014">
    <property type="protein sequence ID" value="PLR84031.1"/>
    <property type="molecule type" value="Genomic_DNA"/>
</dbReference>
<name>A0A2N5GNF6_9BACI</name>
<evidence type="ECO:0000256" key="1">
    <source>
        <dbReference type="ARBA" id="ARBA00004651"/>
    </source>
</evidence>
<feature type="transmembrane region" description="Helical" evidence="6">
    <location>
        <begin position="375"/>
        <end position="395"/>
    </location>
</feature>
<reference evidence="7 9" key="1">
    <citation type="submission" date="2017-11" db="EMBL/GenBank/DDBJ databases">
        <title>Comparitive Functional Genomics of Dry Heat Resistant strains isolated from the Viking Spacecraft.</title>
        <authorList>
            <person name="Seuylemezian A."/>
            <person name="Cooper K."/>
            <person name="Vaishampayan P."/>
        </authorList>
    </citation>
    <scope>NUCLEOTIDE SEQUENCE [LARGE SCALE GENOMIC DNA]</scope>
    <source>
        <strain evidence="7 9">M4.6</strain>
    </source>
</reference>
<dbReference type="EMBL" id="PGVD01000033">
    <property type="protein sequence ID" value="PLR96324.1"/>
    <property type="molecule type" value="Genomic_DNA"/>
</dbReference>
<organism evidence="7 9">
    <name type="scientific">Bacillus canaveralius</name>
    <dbReference type="NCBI Taxonomy" id="1403243"/>
    <lineage>
        <taxon>Bacteria</taxon>
        <taxon>Bacillati</taxon>
        <taxon>Bacillota</taxon>
        <taxon>Bacilli</taxon>
        <taxon>Bacillales</taxon>
        <taxon>Bacillaceae</taxon>
        <taxon>Bacillus</taxon>
    </lineage>
</organism>
<dbReference type="Proteomes" id="UP000235114">
    <property type="component" value="Unassembled WGS sequence"/>
</dbReference>
<evidence type="ECO:0000313" key="7">
    <source>
        <dbReference type="EMBL" id="PLR84031.1"/>
    </source>
</evidence>
<evidence type="ECO:0000256" key="6">
    <source>
        <dbReference type="SAM" id="Phobius"/>
    </source>
</evidence>
<evidence type="ECO:0000256" key="3">
    <source>
        <dbReference type="ARBA" id="ARBA00022692"/>
    </source>
</evidence>
<keyword evidence="3 6" id="KW-0812">Transmembrane</keyword>
<dbReference type="OrthoDB" id="8609648at2"/>
<dbReference type="GO" id="GO:0005886">
    <property type="term" value="C:plasma membrane"/>
    <property type="evidence" value="ECO:0007669"/>
    <property type="project" value="UniProtKB-SubCell"/>
</dbReference>
<evidence type="ECO:0000256" key="4">
    <source>
        <dbReference type="ARBA" id="ARBA00022989"/>
    </source>
</evidence>
<gene>
    <name evidence="7" type="ORF">CU635_06915</name>
    <name evidence="8" type="ORF">CVD25_13090</name>
</gene>
<accession>A0A2N5GNF6</accession>
<feature type="transmembrane region" description="Helical" evidence="6">
    <location>
        <begin position="119"/>
        <end position="140"/>
    </location>
</feature>